<protein>
    <recommendedName>
        <fullName evidence="3">Aminotransferase-like plant mobile domain-containing protein</fullName>
    </recommendedName>
</protein>
<sequence>MPVVIKDMVDTSGKWDWSWFSTNLPEHVLHKITTITPPTVPLDRTSRVGVGRMIANLQDSSDFARDGENWKEHFPVFCWMIWKHRSSLIFDESYVQRDDLRLCCEKLSAEFVTAFHCSNVRQVLRVHSVWKRPTIGW</sequence>
<proteinExistence type="predicted"/>
<keyword evidence="2" id="KW-1185">Reference proteome</keyword>
<dbReference type="Proteomes" id="UP001396334">
    <property type="component" value="Unassembled WGS sequence"/>
</dbReference>
<comment type="caution">
    <text evidence="1">The sequence shown here is derived from an EMBL/GenBank/DDBJ whole genome shotgun (WGS) entry which is preliminary data.</text>
</comment>
<evidence type="ECO:0000313" key="1">
    <source>
        <dbReference type="EMBL" id="KAK9019230.1"/>
    </source>
</evidence>
<organism evidence="1 2">
    <name type="scientific">Hibiscus sabdariffa</name>
    <name type="common">roselle</name>
    <dbReference type="NCBI Taxonomy" id="183260"/>
    <lineage>
        <taxon>Eukaryota</taxon>
        <taxon>Viridiplantae</taxon>
        <taxon>Streptophyta</taxon>
        <taxon>Embryophyta</taxon>
        <taxon>Tracheophyta</taxon>
        <taxon>Spermatophyta</taxon>
        <taxon>Magnoliopsida</taxon>
        <taxon>eudicotyledons</taxon>
        <taxon>Gunneridae</taxon>
        <taxon>Pentapetalae</taxon>
        <taxon>rosids</taxon>
        <taxon>malvids</taxon>
        <taxon>Malvales</taxon>
        <taxon>Malvaceae</taxon>
        <taxon>Malvoideae</taxon>
        <taxon>Hibiscus</taxon>
    </lineage>
</organism>
<reference evidence="1 2" key="1">
    <citation type="journal article" date="2024" name="G3 (Bethesda)">
        <title>Genome assembly of Hibiscus sabdariffa L. provides insights into metabolisms of medicinal natural products.</title>
        <authorList>
            <person name="Kim T."/>
        </authorList>
    </citation>
    <scope>NUCLEOTIDE SEQUENCE [LARGE SCALE GENOMIC DNA]</scope>
    <source>
        <strain evidence="1">TK-2024</strain>
        <tissue evidence="1">Old leaves</tissue>
    </source>
</reference>
<name>A0ABR2S1T5_9ROSI</name>
<dbReference type="EMBL" id="JBBPBN010000017">
    <property type="protein sequence ID" value="KAK9019230.1"/>
    <property type="molecule type" value="Genomic_DNA"/>
</dbReference>
<gene>
    <name evidence="1" type="ORF">V6N11_053756</name>
</gene>
<accession>A0ABR2S1T5</accession>
<evidence type="ECO:0000313" key="2">
    <source>
        <dbReference type="Proteomes" id="UP001396334"/>
    </source>
</evidence>
<evidence type="ECO:0008006" key="3">
    <source>
        <dbReference type="Google" id="ProtNLM"/>
    </source>
</evidence>